<reference evidence="2" key="1">
    <citation type="submission" date="2019-08" db="EMBL/GenBank/DDBJ databases">
        <authorList>
            <person name="Kucharzyk K."/>
            <person name="Murdoch R.W."/>
            <person name="Higgins S."/>
            <person name="Loffler F."/>
        </authorList>
    </citation>
    <scope>NUCLEOTIDE SEQUENCE</scope>
</reference>
<accession>A0A645B0G7</accession>
<evidence type="ECO:0000313" key="2">
    <source>
        <dbReference type="EMBL" id="MPM55254.1"/>
    </source>
</evidence>
<dbReference type="EMBL" id="VSSQ01015187">
    <property type="protein sequence ID" value="MPM55254.1"/>
    <property type="molecule type" value="Genomic_DNA"/>
</dbReference>
<comment type="caution">
    <text evidence="2">The sequence shown here is derived from an EMBL/GenBank/DDBJ whole genome shotgun (WGS) entry which is preliminary data.</text>
</comment>
<dbReference type="InterPro" id="IPR006680">
    <property type="entry name" value="Amidohydro-rel"/>
</dbReference>
<evidence type="ECO:0000259" key="1">
    <source>
        <dbReference type="Pfam" id="PF01979"/>
    </source>
</evidence>
<feature type="domain" description="Amidohydrolase-related" evidence="1">
    <location>
        <begin position="57"/>
        <end position="163"/>
    </location>
</feature>
<dbReference type="InterPro" id="IPR032466">
    <property type="entry name" value="Metal_Hydrolase"/>
</dbReference>
<organism evidence="2">
    <name type="scientific">bioreactor metagenome</name>
    <dbReference type="NCBI Taxonomy" id="1076179"/>
    <lineage>
        <taxon>unclassified sequences</taxon>
        <taxon>metagenomes</taxon>
        <taxon>ecological metagenomes</taxon>
    </lineage>
</organism>
<dbReference type="Pfam" id="PF01979">
    <property type="entry name" value="Amidohydro_1"/>
    <property type="match status" value="1"/>
</dbReference>
<protein>
    <recommendedName>
        <fullName evidence="1">Amidohydrolase-related domain-containing protein</fullName>
    </recommendedName>
</protein>
<name>A0A645B0G7_9ZZZZ</name>
<dbReference type="SUPFAM" id="SSF51556">
    <property type="entry name" value="Metallo-dependent hydrolases"/>
    <property type="match status" value="1"/>
</dbReference>
<sequence length="177" mass="20594">MEERILIKGNIKKDKEVHPGYIISNLNTGLIEEIKLNEAFQDDFPGKVYDYPNEYIIEAGDFNAHSHPEQSIYTDIVDKSWDLGTWCRNTNYRYSVKLQLEHIYYGCLRAFSRMLTLGVTSVMVSFYCHGNKGNTLDKEVLRAAKDTGIRLYFGRMNYDILTENAYEAKKDSQKSYF</sequence>
<dbReference type="Gene3D" id="3.20.20.140">
    <property type="entry name" value="Metal-dependent hydrolases"/>
    <property type="match status" value="1"/>
</dbReference>
<dbReference type="AlphaFoldDB" id="A0A645B0G7"/>
<proteinExistence type="predicted"/>
<dbReference type="GO" id="GO:0016787">
    <property type="term" value="F:hydrolase activity"/>
    <property type="evidence" value="ECO:0007669"/>
    <property type="project" value="InterPro"/>
</dbReference>
<gene>
    <name evidence="2" type="ORF">SDC9_102047</name>
</gene>